<dbReference type="GO" id="GO:0006952">
    <property type="term" value="P:defense response"/>
    <property type="evidence" value="ECO:0007669"/>
    <property type="project" value="UniProtKB-KW"/>
</dbReference>
<dbReference type="InterPro" id="IPR055414">
    <property type="entry name" value="LRR_R13L4/SHOC2-like"/>
</dbReference>
<dbReference type="Gene3D" id="1.10.10.10">
    <property type="entry name" value="Winged helix-like DNA-binding domain superfamily/Winged helix DNA-binding domain"/>
    <property type="match status" value="1"/>
</dbReference>
<dbReference type="AlphaFoldDB" id="A0AA39E2X1"/>
<dbReference type="InterPro" id="IPR002182">
    <property type="entry name" value="NB-ARC"/>
</dbReference>
<evidence type="ECO:0000259" key="7">
    <source>
        <dbReference type="Pfam" id="PF18052"/>
    </source>
</evidence>
<evidence type="ECO:0008006" key="12">
    <source>
        <dbReference type="Google" id="ProtNLM"/>
    </source>
</evidence>
<evidence type="ECO:0000256" key="4">
    <source>
        <dbReference type="ARBA" id="ARBA00022840"/>
    </source>
</evidence>
<comment type="caution">
    <text evidence="10">The sequence shown here is derived from an EMBL/GenBank/DDBJ whole genome shotgun (WGS) entry which is preliminary data.</text>
</comment>
<organism evidence="10 11">
    <name type="scientific">Vitis rotundifolia</name>
    <name type="common">Muscadine grape</name>
    <dbReference type="NCBI Taxonomy" id="103349"/>
    <lineage>
        <taxon>Eukaryota</taxon>
        <taxon>Viridiplantae</taxon>
        <taxon>Streptophyta</taxon>
        <taxon>Embryophyta</taxon>
        <taxon>Tracheophyta</taxon>
        <taxon>Spermatophyta</taxon>
        <taxon>Magnoliopsida</taxon>
        <taxon>eudicotyledons</taxon>
        <taxon>Gunneridae</taxon>
        <taxon>Pentapetalae</taxon>
        <taxon>rosids</taxon>
        <taxon>Vitales</taxon>
        <taxon>Vitaceae</taxon>
        <taxon>Viteae</taxon>
        <taxon>Vitis</taxon>
    </lineage>
</organism>
<dbReference type="InterPro" id="IPR036388">
    <property type="entry name" value="WH-like_DNA-bd_sf"/>
</dbReference>
<dbReference type="InterPro" id="IPR058922">
    <property type="entry name" value="WHD_DRP"/>
</dbReference>
<dbReference type="PRINTS" id="PR00364">
    <property type="entry name" value="DISEASERSIST"/>
</dbReference>
<dbReference type="InterPro" id="IPR042197">
    <property type="entry name" value="Apaf_helical"/>
</dbReference>
<dbReference type="InterPro" id="IPR041118">
    <property type="entry name" value="Rx_N"/>
</dbReference>
<dbReference type="Gene3D" id="1.20.5.4130">
    <property type="match status" value="1"/>
</dbReference>
<evidence type="ECO:0000259" key="6">
    <source>
        <dbReference type="Pfam" id="PF00931"/>
    </source>
</evidence>
<keyword evidence="4" id="KW-0067">ATP-binding</keyword>
<dbReference type="SUPFAM" id="SSF52058">
    <property type="entry name" value="L domain-like"/>
    <property type="match status" value="1"/>
</dbReference>
<evidence type="ECO:0000259" key="9">
    <source>
        <dbReference type="Pfam" id="PF23598"/>
    </source>
</evidence>
<dbReference type="SUPFAM" id="SSF52540">
    <property type="entry name" value="P-loop containing nucleoside triphosphate hydrolases"/>
    <property type="match status" value="1"/>
</dbReference>
<protein>
    <recommendedName>
        <fullName evidence="12">Disease resistance protein RGA3</fullName>
    </recommendedName>
</protein>
<dbReference type="Pfam" id="PF18052">
    <property type="entry name" value="Rx_N"/>
    <property type="match status" value="1"/>
</dbReference>
<keyword evidence="5" id="KW-0175">Coiled coil</keyword>
<reference evidence="10 11" key="1">
    <citation type="journal article" date="2023" name="BMC Biotechnol.">
        <title>Vitis rotundifolia cv Carlos genome sequencing.</title>
        <authorList>
            <person name="Huff M."/>
            <person name="Hulse-Kemp A."/>
            <person name="Scheffler B."/>
            <person name="Youngblood R."/>
            <person name="Simpson S."/>
            <person name="Babiker E."/>
            <person name="Staton M."/>
        </authorList>
    </citation>
    <scope>NUCLEOTIDE SEQUENCE [LARGE SCALE GENOMIC DNA]</scope>
    <source>
        <tissue evidence="10">Leaf</tissue>
    </source>
</reference>
<evidence type="ECO:0000313" key="11">
    <source>
        <dbReference type="Proteomes" id="UP001168098"/>
    </source>
</evidence>
<keyword evidence="3" id="KW-0611">Plant defense</keyword>
<dbReference type="Gene3D" id="3.80.10.10">
    <property type="entry name" value="Ribonuclease Inhibitor"/>
    <property type="match status" value="1"/>
</dbReference>
<dbReference type="GO" id="GO:0005524">
    <property type="term" value="F:ATP binding"/>
    <property type="evidence" value="ECO:0007669"/>
    <property type="project" value="UniProtKB-KW"/>
</dbReference>
<keyword evidence="2" id="KW-0547">Nucleotide-binding</keyword>
<evidence type="ECO:0000256" key="5">
    <source>
        <dbReference type="SAM" id="Coils"/>
    </source>
</evidence>
<dbReference type="PANTHER" id="PTHR36766">
    <property type="entry name" value="PLANT BROAD-SPECTRUM MILDEW RESISTANCE PROTEIN RPW8"/>
    <property type="match status" value="1"/>
</dbReference>
<evidence type="ECO:0000256" key="3">
    <source>
        <dbReference type="ARBA" id="ARBA00022821"/>
    </source>
</evidence>
<feature type="domain" description="NB-ARC" evidence="6">
    <location>
        <begin position="172"/>
        <end position="342"/>
    </location>
</feature>
<dbReference type="GO" id="GO:0043531">
    <property type="term" value="F:ADP binding"/>
    <property type="evidence" value="ECO:0007669"/>
    <property type="project" value="InterPro"/>
</dbReference>
<sequence length="800" mass="92033">MEVQILAILAELVLEKLAAKTWEQIELAWNVESQRLKLQKTVSALKELLLEAEQRKNQGRQQLRGWLGKLTDALYDADNVLDEFHYHSLQRQVESRGGIVEGTVRRSFFTFTEPTFSYKMGRKIKKLRRTLDDIAADWSRLCLPELGVDMGIVQRDQSHSYVDPSDVIGRDHDKNVVIQHLRLWTGTLSVISIVGIEGIGKTTVAQLVYNDPWVVGHFRPRLWVCVSKDFDVERLIKQIIDSAEGGNCGEVSMDEAQIRLRRVLRKKRFLLILDDVWNDDRGKWLDLERFLRGGEADSKIVVTTQSRSVAAVMDSVLRHDLSHLSSEDSLSLFTKHAFDNRVQERPPILESVAQEIVKRCGGVPQFLKTIACSLYSKKELRIWISKRDTPLKLRLDGLPSALRQCLALCSIFPTNFRFYNLRLIQLWIAQDFINSSHTNEDLEDAGHQYMDILCSSCVLQRCEQDYGVFFYVQIHNLIHDRAREAAQPEYTVLNFHNDAHAHPSQTNIRHVSLSEDEWPAAERVLDVLRALGKANKVRTILCPFVSVKDIDESFISAFIERFKYMRVLDLSYSCFERLPESISDLICLRLLSLRSNIRIRRLPNSICKLYNLQTLVLLDCCALEQLPRDTKNMIRLRHLEITTKQSTFPELNDSSLHFLGIVGCIELRPLFREGQSFPALRTLFIHKCGSLESLLPSIRNLTALRTLKIADCEALDLLDGDDDGFPGFQTLWFLVIVNLPMLEGLPQWILRTAKSNFVQRIVIEACLNFRGLPQEVLQNLTILQKFEIRNQERLERLSMG</sequence>
<dbReference type="InterPro" id="IPR032675">
    <property type="entry name" value="LRR_dom_sf"/>
</dbReference>
<evidence type="ECO:0000313" key="10">
    <source>
        <dbReference type="EMBL" id="KAJ9705189.1"/>
    </source>
</evidence>
<dbReference type="Proteomes" id="UP001168098">
    <property type="component" value="Unassembled WGS sequence"/>
</dbReference>
<dbReference type="GO" id="GO:0051707">
    <property type="term" value="P:response to other organism"/>
    <property type="evidence" value="ECO:0007669"/>
    <property type="project" value="UniProtKB-ARBA"/>
</dbReference>
<evidence type="ECO:0000259" key="8">
    <source>
        <dbReference type="Pfam" id="PF23559"/>
    </source>
</evidence>
<dbReference type="Gene3D" id="3.40.50.300">
    <property type="entry name" value="P-loop containing nucleotide triphosphate hydrolases"/>
    <property type="match status" value="1"/>
</dbReference>
<dbReference type="InterPro" id="IPR027417">
    <property type="entry name" value="P-loop_NTPase"/>
</dbReference>
<dbReference type="Pfam" id="PF23598">
    <property type="entry name" value="LRR_14"/>
    <property type="match status" value="1"/>
</dbReference>
<proteinExistence type="predicted"/>
<feature type="domain" description="Disease resistance R13L4/SHOC-2-like LRR" evidence="9">
    <location>
        <begin position="558"/>
        <end position="786"/>
    </location>
</feature>
<gene>
    <name evidence="10" type="ORF">PVL29_003311</name>
</gene>
<feature type="domain" description="Disease resistance N-terminal" evidence="7">
    <location>
        <begin position="12"/>
        <end position="96"/>
    </location>
</feature>
<evidence type="ECO:0000256" key="1">
    <source>
        <dbReference type="ARBA" id="ARBA00022737"/>
    </source>
</evidence>
<dbReference type="Gene3D" id="1.10.8.430">
    <property type="entry name" value="Helical domain of apoptotic protease-activating factors"/>
    <property type="match status" value="1"/>
</dbReference>
<dbReference type="PANTHER" id="PTHR36766:SF61">
    <property type="entry name" value="NB-ARC DOMAIN DISEASE RESISTANCE PROTEIN"/>
    <property type="match status" value="1"/>
</dbReference>
<dbReference type="Pfam" id="PF00931">
    <property type="entry name" value="NB-ARC"/>
    <property type="match status" value="1"/>
</dbReference>
<keyword evidence="11" id="KW-1185">Reference proteome</keyword>
<accession>A0AA39E2X1</accession>
<feature type="domain" description="Disease resistance protein winged helix" evidence="8">
    <location>
        <begin position="411"/>
        <end position="480"/>
    </location>
</feature>
<feature type="coiled-coil region" evidence="5">
    <location>
        <begin position="35"/>
        <end position="62"/>
    </location>
</feature>
<dbReference type="Pfam" id="PF23559">
    <property type="entry name" value="WHD_DRP"/>
    <property type="match status" value="1"/>
</dbReference>
<keyword evidence="1" id="KW-0677">Repeat</keyword>
<evidence type="ECO:0000256" key="2">
    <source>
        <dbReference type="ARBA" id="ARBA00022741"/>
    </source>
</evidence>
<dbReference type="EMBL" id="JARBHA010000003">
    <property type="protein sequence ID" value="KAJ9705189.1"/>
    <property type="molecule type" value="Genomic_DNA"/>
</dbReference>
<name>A0AA39E2X1_VITRO</name>